<dbReference type="InterPro" id="IPR018365">
    <property type="entry name" value="Cell_cycle_FtsW-rel_CS"/>
</dbReference>
<evidence type="ECO:0000313" key="17">
    <source>
        <dbReference type="EMBL" id="OHA40522.1"/>
    </source>
</evidence>
<dbReference type="GO" id="GO:0005886">
    <property type="term" value="C:plasma membrane"/>
    <property type="evidence" value="ECO:0007669"/>
    <property type="project" value="TreeGrafter"/>
</dbReference>
<evidence type="ECO:0000313" key="18">
    <source>
        <dbReference type="Proteomes" id="UP000176429"/>
    </source>
</evidence>
<dbReference type="AlphaFoldDB" id="A0A1G2NYW0"/>
<sequence length="377" mass="41236">MISLFFPSQKVDRQFLVATLLLLSLGVLSFLSASFGLLFNDGPRFASVAWSHLGLGALGGLLAMWFLSLINYKIWRKTAIYFFCVALVLNILVAIPGIGVEYGGARRWLELFGQSFQPAELMKIAFVLYFSAWLATNRDVLKRIKTGALPAALIVFLPAMAFVMQRDTDTLMVLLGCAAAMYVVAGGRLRDIMAGLLVVAIGLSFIVYTRPYIKERITTFLDPGRDPKGAGYQIQQSLIAIGSGNLTGRGFGQSIQKYKYLPEPMGDSIYSVLSEEFGFVGSSLVILLFLFYCLRGYKIGSLSPDNYGQFVVVGVITVIVVQAYINIAAMLGVIPLSGIPLPFVSQGGTAIFFALSMTGIVFNVSRKAIFNRTHLEF</sequence>
<dbReference type="EC" id="2.4.99.28" evidence="14"/>
<keyword evidence="5" id="KW-0133">Cell shape</keyword>
<comment type="catalytic activity">
    <reaction evidence="15">
        <text>[GlcNAc-(1-&gt;4)-Mur2Ac(oyl-L-Ala-gamma-D-Glu-L-Lys-D-Ala-D-Ala)](n)-di-trans,octa-cis-undecaprenyl diphosphate + beta-D-GlcNAc-(1-&gt;4)-Mur2Ac(oyl-L-Ala-gamma-D-Glu-L-Lys-D-Ala-D-Ala)-di-trans,octa-cis-undecaprenyl diphosphate = [GlcNAc-(1-&gt;4)-Mur2Ac(oyl-L-Ala-gamma-D-Glu-L-Lys-D-Ala-D-Ala)](n+1)-di-trans,octa-cis-undecaprenyl diphosphate + di-trans,octa-cis-undecaprenyl diphosphate + H(+)</text>
        <dbReference type="Rhea" id="RHEA:23708"/>
        <dbReference type="Rhea" id="RHEA-COMP:9602"/>
        <dbReference type="Rhea" id="RHEA-COMP:9603"/>
        <dbReference type="ChEBI" id="CHEBI:15378"/>
        <dbReference type="ChEBI" id="CHEBI:58405"/>
        <dbReference type="ChEBI" id="CHEBI:60033"/>
        <dbReference type="ChEBI" id="CHEBI:78435"/>
        <dbReference type="EC" id="2.4.99.28"/>
    </reaction>
</comment>
<keyword evidence="3" id="KW-0808">Transferase</keyword>
<proteinExistence type="inferred from homology"/>
<evidence type="ECO:0000256" key="3">
    <source>
        <dbReference type="ARBA" id="ARBA00022679"/>
    </source>
</evidence>
<dbReference type="GO" id="GO:0051301">
    <property type="term" value="P:cell division"/>
    <property type="evidence" value="ECO:0007669"/>
    <property type="project" value="InterPro"/>
</dbReference>
<evidence type="ECO:0000256" key="7">
    <source>
        <dbReference type="ARBA" id="ARBA00022989"/>
    </source>
</evidence>
<comment type="subcellular location">
    <subcellularLocation>
        <location evidence="1">Membrane</location>
        <topology evidence="1">Multi-pass membrane protein</topology>
    </subcellularLocation>
</comment>
<evidence type="ECO:0000256" key="5">
    <source>
        <dbReference type="ARBA" id="ARBA00022960"/>
    </source>
</evidence>
<feature type="transmembrane region" description="Helical" evidence="16">
    <location>
        <begin position="307"/>
        <end position="331"/>
    </location>
</feature>
<dbReference type="InterPro" id="IPR001182">
    <property type="entry name" value="FtsW/RodA"/>
</dbReference>
<evidence type="ECO:0000256" key="4">
    <source>
        <dbReference type="ARBA" id="ARBA00022692"/>
    </source>
</evidence>
<evidence type="ECO:0000256" key="11">
    <source>
        <dbReference type="ARBA" id="ARBA00038053"/>
    </source>
</evidence>
<reference evidence="17 18" key="1">
    <citation type="journal article" date="2016" name="Nat. Commun.">
        <title>Thousands of microbial genomes shed light on interconnected biogeochemical processes in an aquifer system.</title>
        <authorList>
            <person name="Anantharaman K."/>
            <person name="Brown C.T."/>
            <person name="Hug L.A."/>
            <person name="Sharon I."/>
            <person name="Castelle C.J."/>
            <person name="Probst A.J."/>
            <person name="Thomas B.C."/>
            <person name="Singh A."/>
            <person name="Wilkins M.J."/>
            <person name="Karaoz U."/>
            <person name="Brodie E.L."/>
            <person name="Williams K.H."/>
            <person name="Hubbard S.S."/>
            <person name="Banfield J.F."/>
        </authorList>
    </citation>
    <scope>NUCLEOTIDE SEQUENCE [LARGE SCALE GENOMIC DNA]</scope>
</reference>
<keyword evidence="6" id="KW-0573">Peptidoglycan synthesis</keyword>
<dbReference type="PANTHER" id="PTHR30474:SF2">
    <property type="entry name" value="PEPTIDOGLYCAN GLYCOSYLTRANSFERASE FTSW-RELATED"/>
    <property type="match status" value="1"/>
</dbReference>
<dbReference type="EMBL" id="MHSH01000050">
    <property type="protein sequence ID" value="OHA40522.1"/>
    <property type="molecule type" value="Genomic_DNA"/>
</dbReference>
<comment type="similarity">
    <text evidence="11">Belongs to the SEDS family. FtsW subfamily.</text>
</comment>
<feature type="transmembrane region" description="Helical" evidence="16">
    <location>
        <begin position="45"/>
        <end position="67"/>
    </location>
</feature>
<dbReference type="PANTHER" id="PTHR30474">
    <property type="entry name" value="CELL CYCLE PROTEIN"/>
    <property type="match status" value="1"/>
</dbReference>
<feature type="transmembrane region" description="Helical" evidence="16">
    <location>
        <begin position="79"/>
        <end position="98"/>
    </location>
</feature>
<dbReference type="GO" id="GO:0032153">
    <property type="term" value="C:cell division site"/>
    <property type="evidence" value="ECO:0007669"/>
    <property type="project" value="TreeGrafter"/>
</dbReference>
<keyword evidence="4 16" id="KW-0812">Transmembrane</keyword>
<evidence type="ECO:0000256" key="13">
    <source>
        <dbReference type="ARBA" id="ARBA00041418"/>
    </source>
</evidence>
<feature type="transmembrane region" description="Helical" evidence="16">
    <location>
        <begin position="118"/>
        <end position="135"/>
    </location>
</feature>
<feature type="transmembrane region" description="Helical" evidence="16">
    <location>
        <begin position="15"/>
        <end position="39"/>
    </location>
</feature>
<evidence type="ECO:0000256" key="8">
    <source>
        <dbReference type="ARBA" id="ARBA00023136"/>
    </source>
</evidence>
<feature type="transmembrane region" description="Helical" evidence="16">
    <location>
        <begin position="170"/>
        <end position="187"/>
    </location>
</feature>
<keyword evidence="7 16" id="KW-1133">Transmembrane helix</keyword>
<keyword evidence="8 16" id="KW-0472">Membrane</keyword>
<evidence type="ECO:0000256" key="14">
    <source>
        <dbReference type="ARBA" id="ARBA00044770"/>
    </source>
</evidence>
<gene>
    <name evidence="17" type="ORF">A3H68_02535</name>
</gene>
<organism evidence="17 18">
    <name type="scientific">Candidatus Taylorbacteria bacterium RIFCSPLOWO2_02_FULL_46_40</name>
    <dbReference type="NCBI Taxonomy" id="1802329"/>
    <lineage>
        <taxon>Bacteria</taxon>
        <taxon>Candidatus Tayloriibacteriota</taxon>
    </lineage>
</organism>
<evidence type="ECO:0000256" key="10">
    <source>
        <dbReference type="ARBA" id="ARBA00033270"/>
    </source>
</evidence>
<dbReference type="PROSITE" id="PS00428">
    <property type="entry name" value="FTSW_RODA_SPOVE"/>
    <property type="match status" value="1"/>
</dbReference>
<dbReference type="GO" id="GO:0008360">
    <property type="term" value="P:regulation of cell shape"/>
    <property type="evidence" value="ECO:0007669"/>
    <property type="project" value="UniProtKB-KW"/>
</dbReference>
<evidence type="ECO:0000256" key="6">
    <source>
        <dbReference type="ARBA" id="ARBA00022984"/>
    </source>
</evidence>
<feature type="transmembrane region" description="Helical" evidence="16">
    <location>
        <begin position="194"/>
        <end position="213"/>
    </location>
</feature>
<evidence type="ECO:0000256" key="16">
    <source>
        <dbReference type="SAM" id="Phobius"/>
    </source>
</evidence>
<feature type="transmembrane region" description="Helical" evidence="16">
    <location>
        <begin position="343"/>
        <end position="364"/>
    </location>
</feature>
<evidence type="ECO:0000256" key="15">
    <source>
        <dbReference type="ARBA" id="ARBA00049902"/>
    </source>
</evidence>
<dbReference type="GO" id="GO:0008955">
    <property type="term" value="F:peptidoglycan glycosyltransferase activity"/>
    <property type="evidence" value="ECO:0007669"/>
    <property type="project" value="UniProtKB-EC"/>
</dbReference>
<feature type="transmembrane region" description="Helical" evidence="16">
    <location>
        <begin position="147"/>
        <end position="164"/>
    </location>
</feature>
<dbReference type="GO" id="GO:0015648">
    <property type="term" value="F:lipid-linked peptidoglycan transporter activity"/>
    <property type="evidence" value="ECO:0007669"/>
    <property type="project" value="TreeGrafter"/>
</dbReference>
<evidence type="ECO:0000256" key="9">
    <source>
        <dbReference type="ARBA" id="ARBA00032370"/>
    </source>
</evidence>
<comment type="caution">
    <text evidence="17">The sequence shown here is derived from an EMBL/GenBank/DDBJ whole genome shotgun (WGS) entry which is preliminary data.</text>
</comment>
<dbReference type="GO" id="GO:0009252">
    <property type="term" value="P:peptidoglycan biosynthetic process"/>
    <property type="evidence" value="ECO:0007669"/>
    <property type="project" value="UniProtKB-KW"/>
</dbReference>
<dbReference type="Proteomes" id="UP000176429">
    <property type="component" value="Unassembled WGS sequence"/>
</dbReference>
<dbReference type="Pfam" id="PF01098">
    <property type="entry name" value="FTSW_RODA_SPOVE"/>
    <property type="match status" value="1"/>
</dbReference>
<keyword evidence="2" id="KW-0328">Glycosyltransferase</keyword>
<feature type="transmembrane region" description="Helical" evidence="16">
    <location>
        <begin position="277"/>
        <end position="295"/>
    </location>
</feature>
<evidence type="ECO:0000256" key="1">
    <source>
        <dbReference type="ARBA" id="ARBA00004141"/>
    </source>
</evidence>
<evidence type="ECO:0000256" key="12">
    <source>
        <dbReference type="ARBA" id="ARBA00041185"/>
    </source>
</evidence>
<evidence type="ECO:0000256" key="2">
    <source>
        <dbReference type="ARBA" id="ARBA00022676"/>
    </source>
</evidence>
<accession>A0A1G2NYW0</accession>
<protein>
    <recommendedName>
        <fullName evidence="12">Probable peptidoglycan glycosyltransferase FtsW</fullName>
        <ecNumber evidence="14">2.4.99.28</ecNumber>
    </recommendedName>
    <alternativeName>
        <fullName evidence="13">Cell division protein FtsW</fullName>
    </alternativeName>
    <alternativeName>
        <fullName evidence="10">Cell wall polymerase</fullName>
    </alternativeName>
    <alternativeName>
        <fullName evidence="9">Peptidoglycan polymerase</fullName>
    </alternativeName>
</protein>
<name>A0A1G2NYW0_9BACT</name>